<dbReference type="EMBL" id="LDAU01000058">
    <property type="protein sequence ID" value="KRX08775.1"/>
    <property type="molecule type" value="Genomic_DNA"/>
</dbReference>
<organism evidence="2 3">
    <name type="scientific">Pseudocohnilembus persalinus</name>
    <name type="common">Ciliate</name>
    <dbReference type="NCBI Taxonomy" id="266149"/>
    <lineage>
        <taxon>Eukaryota</taxon>
        <taxon>Sar</taxon>
        <taxon>Alveolata</taxon>
        <taxon>Ciliophora</taxon>
        <taxon>Intramacronucleata</taxon>
        <taxon>Oligohymenophorea</taxon>
        <taxon>Scuticociliatia</taxon>
        <taxon>Philasterida</taxon>
        <taxon>Pseudocohnilembidae</taxon>
        <taxon>Pseudocohnilembus</taxon>
    </lineage>
</organism>
<sequence>MVKKDQNSNKQEKQTFLFNQNRRQTRSQTKIENNKLNLDIDTMLENQQVKENQTKNQKITQKKNDNQNKICKIKNIQVKLDKKSEKADQKIKKEELNDHIQPQQKRQNKKQNLQEKSIIEEQKQQEKDLTIEESKSQNIEIEFKLKNKQKNKKTIKNQIQIDDVDPEEEIQIIFKSTQQKDKNSHQKHNQLQLDYFATIYKELMKEQQDYEKNAQGNQHNEDQKYPSLETFIISTAMGQIRGYFRVTTEMNNNMKEEGLKSMLYYYINLAYQTIVNQQNHQGDQDPYFIDIFDKIKNELEIKSLPRFMHILTFFIWEKIYKQINLEDICLVGQGQPALDLLGEILVQKIKQLIINERTFLLYLIENQSRIFQQQQYQDNPLPQEDLYIICDEKIYTTRAF</sequence>
<gene>
    <name evidence="2" type="ORF">PPERSA_08086</name>
</gene>
<feature type="compositionally biased region" description="Basic and acidic residues" evidence="1">
    <location>
        <begin position="1"/>
        <end position="13"/>
    </location>
</feature>
<keyword evidence="3" id="KW-1185">Reference proteome</keyword>
<dbReference type="AlphaFoldDB" id="A0A0V0R2P8"/>
<feature type="region of interest" description="Disordered" evidence="1">
    <location>
        <begin position="83"/>
        <end position="113"/>
    </location>
</feature>
<evidence type="ECO:0000313" key="3">
    <source>
        <dbReference type="Proteomes" id="UP000054937"/>
    </source>
</evidence>
<reference evidence="2 3" key="1">
    <citation type="journal article" date="2015" name="Sci. Rep.">
        <title>Genome of the facultative scuticociliatosis pathogen Pseudocohnilembus persalinus provides insight into its virulence through horizontal gene transfer.</title>
        <authorList>
            <person name="Xiong J."/>
            <person name="Wang G."/>
            <person name="Cheng J."/>
            <person name="Tian M."/>
            <person name="Pan X."/>
            <person name="Warren A."/>
            <person name="Jiang C."/>
            <person name="Yuan D."/>
            <person name="Miao W."/>
        </authorList>
    </citation>
    <scope>NUCLEOTIDE SEQUENCE [LARGE SCALE GENOMIC DNA]</scope>
    <source>
        <strain evidence="2">36N120E</strain>
    </source>
</reference>
<evidence type="ECO:0000256" key="1">
    <source>
        <dbReference type="SAM" id="MobiDB-lite"/>
    </source>
</evidence>
<feature type="compositionally biased region" description="Low complexity" evidence="1">
    <location>
        <begin position="101"/>
        <end position="113"/>
    </location>
</feature>
<feature type="compositionally biased region" description="Basic and acidic residues" evidence="1">
    <location>
        <begin position="83"/>
        <end position="98"/>
    </location>
</feature>
<protein>
    <submittedName>
        <fullName evidence="2">Uncharacterized protein</fullName>
    </submittedName>
</protein>
<feature type="compositionally biased region" description="Polar residues" evidence="1">
    <location>
        <begin position="14"/>
        <end position="34"/>
    </location>
</feature>
<name>A0A0V0R2P8_PSEPJ</name>
<proteinExistence type="predicted"/>
<dbReference type="InParanoid" id="A0A0V0R2P8"/>
<comment type="caution">
    <text evidence="2">The sequence shown here is derived from an EMBL/GenBank/DDBJ whole genome shotgun (WGS) entry which is preliminary data.</text>
</comment>
<dbReference type="Proteomes" id="UP000054937">
    <property type="component" value="Unassembled WGS sequence"/>
</dbReference>
<feature type="region of interest" description="Disordered" evidence="1">
    <location>
        <begin position="1"/>
        <end position="34"/>
    </location>
</feature>
<accession>A0A0V0R2P8</accession>
<evidence type="ECO:0000313" key="2">
    <source>
        <dbReference type="EMBL" id="KRX08775.1"/>
    </source>
</evidence>